<name>A0ACD4DMB9_9NOCA</name>
<dbReference type="EMBL" id="CP107551">
    <property type="protein sequence ID" value="UYP20878.1"/>
    <property type="molecule type" value="Genomic_DNA"/>
</dbReference>
<gene>
    <name evidence="1" type="ORF">OED52_10360</name>
</gene>
<keyword evidence="2" id="KW-1185">Reference proteome</keyword>
<evidence type="ECO:0000313" key="1">
    <source>
        <dbReference type="EMBL" id="UYP20878.1"/>
    </source>
</evidence>
<evidence type="ECO:0000313" key="2">
    <source>
        <dbReference type="Proteomes" id="UP001156484"/>
    </source>
</evidence>
<reference evidence="1" key="1">
    <citation type="submission" date="2022-10" db="EMBL/GenBank/DDBJ databases">
        <title>Rhodococcus ferula Z13 complete genome.</title>
        <authorList>
            <person name="Long X."/>
            <person name="Zang M."/>
        </authorList>
    </citation>
    <scope>NUCLEOTIDE SEQUENCE</scope>
    <source>
        <strain evidence="1">Z13</strain>
    </source>
</reference>
<sequence length="236" mass="26534">MTSQHEVSCREANIIGDEALLSAMAVGLVENVWRNGPVEAMHGSKRGPTDTMMFAESTALHVHAVRALSSQERAYGLLDFEKHLLDRKRPWACSGGRALRELGYGQLGNYTKHVRRHTNLLIHLDEHTCVDDALQSYLVFQALRTGAHHKGMPEWPRIVDRIGILLADSEHPAWPDKDRGLVARASLPDSVVSIEEMQRALLEDPSQLPCDILEWLTQFFLYSAGPPFHLIWNNSV</sequence>
<organism evidence="1 2">
    <name type="scientific">Rhodococcus sacchari</name>
    <dbReference type="NCBI Taxonomy" id="2962047"/>
    <lineage>
        <taxon>Bacteria</taxon>
        <taxon>Bacillati</taxon>
        <taxon>Actinomycetota</taxon>
        <taxon>Actinomycetes</taxon>
        <taxon>Mycobacteriales</taxon>
        <taxon>Nocardiaceae</taxon>
        <taxon>Rhodococcus</taxon>
    </lineage>
</organism>
<proteinExistence type="predicted"/>
<dbReference type="Proteomes" id="UP001156484">
    <property type="component" value="Chromosome"/>
</dbReference>
<protein>
    <submittedName>
        <fullName evidence="1">Uncharacterized protein</fullName>
    </submittedName>
</protein>
<accession>A0ACD4DMB9</accession>